<keyword evidence="2" id="KW-1133">Transmembrane helix</keyword>
<evidence type="ECO:0000256" key="1">
    <source>
        <dbReference type="SAM" id="MobiDB-lite"/>
    </source>
</evidence>
<comment type="caution">
    <text evidence="3">The sequence shown here is derived from an EMBL/GenBank/DDBJ whole genome shotgun (WGS) entry which is preliminary data.</text>
</comment>
<dbReference type="EMBL" id="BLXT01006818">
    <property type="protein sequence ID" value="GFO33594.1"/>
    <property type="molecule type" value="Genomic_DNA"/>
</dbReference>
<feature type="region of interest" description="Disordered" evidence="1">
    <location>
        <begin position="80"/>
        <end position="172"/>
    </location>
</feature>
<feature type="transmembrane region" description="Helical" evidence="2">
    <location>
        <begin position="55"/>
        <end position="77"/>
    </location>
</feature>
<sequence>FSNTYGPKLISTFQAKVDKSFSGASLMCFSYNASGAADHNNVTDALRARSPTLDVVAYAVAGLVCMTIVGCAIFTIMTKPKKPKGSSSSDPDAGSAGADNGARDERSYEEQTSATSDDEEEDEDDDEADTDEESERTTIREQRTTLNKVEDEVNNDKDDNHDADDDQNDEDPCEDIIGNKWCPVWDRHWRSPSTTLDNLLKLLLLPFLNAHELGVGVGGRGHSSKRGRPEICRALSVLGSNPSPVPWPAGGPESLRSPCCRLAIYKNINQLIS</sequence>
<feature type="non-terminal residue" evidence="3">
    <location>
        <position position="1"/>
    </location>
</feature>
<feature type="compositionally biased region" description="Basic and acidic residues" evidence="1">
    <location>
        <begin position="135"/>
        <end position="160"/>
    </location>
</feature>
<accession>A0AAV4CNZ5</accession>
<dbReference type="Proteomes" id="UP000735302">
    <property type="component" value="Unassembled WGS sequence"/>
</dbReference>
<feature type="compositionally biased region" description="Low complexity" evidence="1">
    <location>
        <begin position="85"/>
        <end position="99"/>
    </location>
</feature>
<keyword evidence="2" id="KW-0472">Membrane</keyword>
<evidence type="ECO:0000313" key="4">
    <source>
        <dbReference type="Proteomes" id="UP000735302"/>
    </source>
</evidence>
<dbReference type="AlphaFoldDB" id="A0AAV4CNZ5"/>
<protein>
    <submittedName>
        <fullName evidence="3">Uncharacterized protein</fullName>
    </submittedName>
</protein>
<evidence type="ECO:0000256" key="2">
    <source>
        <dbReference type="SAM" id="Phobius"/>
    </source>
</evidence>
<feature type="compositionally biased region" description="Acidic residues" evidence="1">
    <location>
        <begin position="161"/>
        <end position="172"/>
    </location>
</feature>
<keyword evidence="2" id="KW-0812">Transmembrane</keyword>
<name>A0AAV4CNZ5_9GAST</name>
<reference evidence="3 4" key="1">
    <citation type="journal article" date="2021" name="Elife">
        <title>Chloroplast acquisition without the gene transfer in kleptoplastic sea slugs, Plakobranchus ocellatus.</title>
        <authorList>
            <person name="Maeda T."/>
            <person name="Takahashi S."/>
            <person name="Yoshida T."/>
            <person name="Shimamura S."/>
            <person name="Takaki Y."/>
            <person name="Nagai Y."/>
            <person name="Toyoda A."/>
            <person name="Suzuki Y."/>
            <person name="Arimoto A."/>
            <person name="Ishii H."/>
            <person name="Satoh N."/>
            <person name="Nishiyama T."/>
            <person name="Hasebe M."/>
            <person name="Maruyama T."/>
            <person name="Minagawa J."/>
            <person name="Obokata J."/>
            <person name="Shigenobu S."/>
        </authorList>
    </citation>
    <scope>NUCLEOTIDE SEQUENCE [LARGE SCALE GENOMIC DNA]</scope>
</reference>
<proteinExistence type="predicted"/>
<keyword evidence="4" id="KW-1185">Reference proteome</keyword>
<organism evidence="3 4">
    <name type="scientific">Plakobranchus ocellatus</name>
    <dbReference type="NCBI Taxonomy" id="259542"/>
    <lineage>
        <taxon>Eukaryota</taxon>
        <taxon>Metazoa</taxon>
        <taxon>Spiralia</taxon>
        <taxon>Lophotrochozoa</taxon>
        <taxon>Mollusca</taxon>
        <taxon>Gastropoda</taxon>
        <taxon>Heterobranchia</taxon>
        <taxon>Euthyneura</taxon>
        <taxon>Panpulmonata</taxon>
        <taxon>Sacoglossa</taxon>
        <taxon>Placobranchoidea</taxon>
        <taxon>Plakobranchidae</taxon>
        <taxon>Plakobranchus</taxon>
    </lineage>
</organism>
<evidence type="ECO:0000313" key="3">
    <source>
        <dbReference type="EMBL" id="GFO33594.1"/>
    </source>
</evidence>
<gene>
    <name evidence="3" type="ORF">PoB_006009900</name>
</gene>
<feature type="compositionally biased region" description="Acidic residues" evidence="1">
    <location>
        <begin position="116"/>
        <end position="134"/>
    </location>
</feature>